<dbReference type="InterPro" id="IPR003439">
    <property type="entry name" value="ABC_transporter-like_ATP-bd"/>
</dbReference>
<dbReference type="RefSeq" id="WP_101833048.1">
    <property type="nucleotide sequence ID" value="NZ_FZMO01000279.1"/>
</dbReference>
<dbReference type="InterPro" id="IPR039421">
    <property type="entry name" value="Type_1_exporter"/>
</dbReference>
<evidence type="ECO:0000256" key="5">
    <source>
        <dbReference type="ARBA" id="ARBA00022692"/>
    </source>
</evidence>
<evidence type="ECO:0000256" key="6">
    <source>
        <dbReference type="ARBA" id="ARBA00022741"/>
    </source>
</evidence>
<dbReference type="AlphaFoldDB" id="A0A2I2KV99"/>
<proteinExistence type="inferred from homology"/>
<dbReference type="FunFam" id="3.40.50.300:FF:000221">
    <property type="entry name" value="Multidrug ABC transporter ATP-binding protein"/>
    <property type="match status" value="1"/>
</dbReference>
<evidence type="ECO:0000313" key="15">
    <source>
        <dbReference type="Proteomes" id="UP000234331"/>
    </source>
</evidence>
<dbReference type="SUPFAM" id="SSF90123">
    <property type="entry name" value="ABC transporter transmembrane region"/>
    <property type="match status" value="1"/>
</dbReference>
<evidence type="ECO:0000256" key="1">
    <source>
        <dbReference type="ARBA" id="ARBA00004429"/>
    </source>
</evidence>
<dbReference type="InterPro" id="IPR017871">
    <property type="entry name" value="ABC_transporter-like_CS"/>
</dbReference>
<dbReference type="Pfam" id="PF00005">
    <property type="entry name" value="ABC_tran"/>
    <property type="match status" value="1"/>
</dbReference>
<comment type="similarity">
    <text evidence="10">Belongs to the ABC transporter superfamily. Siderophore-Fe(3+) uptake transporter (SIUT) (TC 3.A.1.21) family.</text>
</comment>
<keyword evidence="7" id="KW-0067">ATP-binding</keyword>
<dbReference type="PANTHER" id="PTHR24221:SF654">
    <property type="entry name" value="ATP-BINDING CASSETTE SUB-FAMILY B MEMBER 6"/>
    <property type="match status" value="1"/>
</dbReference>
<feature type="transmembrane region" description="Helical" evidence="11">
    <location>
        <begin position="20"/>
        <end position="43"/>
    </location>
</feature>
<evidence type="ECO:0000256" key="11">
    <source>
        <dbReference type="SAM" id="Phobius"/>
    </source>
</evidence>
<feature type="transmembrane region" description="Helical" evidence="11">
    <location>
        <begin position="157"/>
        <end position="176"/>
    </location>
</feature>
<keyword evidence="6" id="KW-0547">Nucleotide-binding</keyword>
<feature type="transmembrane region" description="Helical" evidence="11">
    <location>
        <begin position="245"/>
        <end position="262"/>
    </location>
</feature>
<dbReference type="Gene3D" id="3.40.50.300">
    <property type="entry name" value="P-loop containing nucleotide triphosphate hydrolases"/>
    <property type="match status" value="1"/>
</dbReference>
<dbReference type="EMBL" id="FZMO01000279">
    <property type="protein sequence ID" value="SNQ49588.1"/>
    <property type="molecule type" value="Genomic_DNA"/>
</dbReference>
<name>A0A2I2KV99_9ACTN</name>
<comment type="subcellular location">
    <subcellularLocation>
        <location evidence="1">Cell inner membrane</location>
        <topology evidence="1">Multi-pass membrane protein</topology>
    </subcellularLocation>
</comment>
<reference evidence="14 15" key="1">
    <citation type="submission" date="2017-06" db="EMBL/GenBank/DDBJ databases">
        <authorList>
            <person name="Kim H.J."/>
            <person name="Triplett B.A."/>
        </authorList>
    </citation>
    <scope>NUCLEOTIDE SEQUENCE [LARGE SCALE GENOMIC DNA]</scope>
    <source>
        <strain evidence="14">FRACA_ARgP5</strain>
    </source>
</reference>
<dbReference type="InterPro" id="IPR003593">
    <property type="entry name" value="AAA+_ATPase"/>
</dbReference>
<evidence type="ECO:0000256" key="10">
    <source>
        <dbReference type="ARBA" id="ARBA00023455"/>
    </source>
</evidence>
<dbReference type="GO" id="GO:0034040">
    <property type="term" value="F:ATPase-coupled lipid transmembrane transporter activity"/>
    <property type="evidence" value="ECO:0007669"/>
    <property type="project" value="TreeGrafter"/>
</dbReference>
<dbReference type="PANTHER" id="PTHR24221">
    <property type="entry name" value="ATP-BINDING CASSETTE SUB-FAMILY B"/>
    <property type="match status" value="1"/>
</dbReference>
<evidence type="ECO:0000259" key="13">
    <source>
        <dbReference type="PROSITE" id="PS50929"/>
    </source>
</evidence>
<dbReference type="SMART" id="SM00382">
    <property type="entry name" value="AAA"/>
    <property type="match status" value="1"/>
</dbReference>
<dbReference type="PROSITE" id="PS50929">
    <property type="entry name" value="ABC_TM1F"/>
    <property type="match status" value="1"/>
</dbReference>
<keyword evidence="2" id="KW-0813">Transport</keyword>
<feature type="domain" description="ABC transporter" evidence="12">
    <location>
        <begin position="359"/>
        <end position="593"/>
    </location>
</feature>
<evidence type="ECO:0000256" key="4">
    <source>
        <dbReference type="ARBA" id="ARBA00022519"/>
    </source>
</evidence>
<dbReference type="PROSITE" id="PS00211">
    <property type="entry name" value="ABC_TRANSPORTER_1"/>
    <property type="match status" value="1"/>
</dbReference>
<keyword evidence="15" id="KW-1185">Reference proteome</keyword>
<dbReference type="SUPFAM" id="SSF52540">
    <property type="entry name" value="P-loop containing nucleoside triphosphate hydrolases"/>
    <property type="match status" value="1"/>
</dbReference>
<dbReference type="Proteomes" id="UP000234331">
    <property type="component" value="Unassembled WGS sequence"/>
</dbReference>
<feature type="transmembrane region" description="Helical" evidence="11">
    <location>
        <begin position="55"/>
        <end position="74"/>
    </location>
</feature>
<accession>A0A2I2KV99</accession>
<evidence type="ECO:0000256" key="9">
    <source>
        <dbReference type="ARBA" id="ARBA00023136"/>
    </source>
</evidence>
<evidence type="ECO:0000256" key="3">
    <source>
        <dbReference type="ARBA" id="ARBA00022475"/>
    </source>
</evidence>
<organism evidence="14 15">
    <name type="scientific">Frankia canadensis</name>
    <dbReference type="NCBI Taxonomy" id="1836972"/>
    <lineage>
        <taxon>Bacteria</taxon>
        <taxon>Bacillati</taxon>
        <taxon>Actinomycetota</taxon>
        <taxon>Actinomycetes</taxon>
        <taxon>Frankiales</taxon>
        <taxon>Frankiaceae</taxon>
        <taxon>Frankia</taxon>
    </lineage>
</organism>
<dbReference type="PROSITE" id="PS50893">
    <property type="entry name" value="ABC_TRANSPORTER_2"/>
    <property type="match status" value="1"/>
</dbReference>
<evidence type="ECO:0000256" key="7">
    <source>
        <dbReference type="ARBA" id="ARBA00022840"/>
    </source>
</evidence>
<dbReference type="InterPro" id="IPR036640">
    <property type="entry name" value="ABC1_TM_sf"/>
</dbReference>
<keyword evidence="4" id="KW-0997">Cell inner membrane</keyword>
<dbReference type="GO" id="GO:0005886">
    <property type="term" value="C:plasma membrane"/>
    <property type="evidence" value="ECO:0007669"/>
    <property type="project" value="UniProtKB-SubCell"/>
</dbReference>
<evidence type="ECO:0000256" key="8">
    <source>
        <dbReference type="ARBA" id="ARBA00022989"/>
    </source>
</evidence>
<dbReference type="InterPro" id="IPR027417">
    <property type="entry name" value="P-loop_NTPase"/>
</dbReference>
<dbReference type="GO" id="GO:0005524">
    <property type="term" value="F:ATP binding"/>
    <property type="evidence" value="ECO:0007669"/>
    <property type="project" value="UniProtKB-KW"/>
</dbReference>
<gene>
    <name evidence="14" type="ORF">FRACA_350012</name>
</gene>
<feature type="domain" description="ABC transmembrane type-1" evidence="13">
    <location>
        <begin position="21"/>
        <end position="298"/>
    </location>
</feature>
<protein>
    <submittedName>
        <fullName evidence="14">ABC transporter</fullName>
    </submittedName>
</protein>
<evidence type="ECO:0000259" key="12">
    <source>
        <dbReference type="PROSITE" id="PS50893"/>
    </source>
</evidence>
<keyword evidence="9 11" id="KW-0472">Membrane</keyword>
<dbReference type="GO" id="GO:0016887">
    <property type="term" value="F:ATP hydrolysis activity"/>
    <property type="evidence" value="ECO:0007669"/>
    <property type="project" value="InterPro"/>
</dbReference>
<keyword evidence="5 11" id="KW-0812">Transmembrane</keyword>
<dbReference type="Gene3D" id="1.20.1560.10">
    <property type="entry name" value="ABC transporter type 1, transmembrane domain"/>
    <property type="match status" value="1"/>
</dbReference>
<dbReference type="GO" id="GO:0140359">
    <property type="term" value="F:ABC-type transporter activity"/>
    <property type="evidence" value="ECO:0007669"/>
    <property type="project" value="InterPro"/>
</dbReference>
<dbReference type="OrthoDB" id="9806127at2"/>
<keyword evidence="3" id="KW-1003">Cell membrane</keyword>
<evidence type="ECO:0000313" key="14">
    <source>
        <dbReference type="EMBL" id="SNQ49588.1"/>
    </source>
</evidence>
<feature type="transmembrane region" description="Helical" evidence="11">
    <location>
        <begin position="129"/>
        <end position="150"/>
    </location>
</feature>
<sequence>MTGGLRGLVPAGQHRALGRYLVAVVVYAVSEGVAFGVLVPLLIDLIDGRTGRAGWWLVPLTAAAAVGWVAHYYLGSRALRLSTAWRRDLYTRIGEQLVRLPLGWFDGPRAGEVPQLVVGDAARVAGSVFLAQALLGALLTPVTIAVFLLAYDWRLGLAALVAAPVVVAALVLGGRLSARTEAAQHAATAQAGGRLVEFACAQPTLRATGNTAAGRAALDEALTAQHRAARREVVGSLPGEYLGELGLQLAFTALLLSGLALATDDALRPARMIALVVLGISLLRPLDAVVGLTGDLRGCQASARRIDDLLTVPPLPEPTAAPASTAARAEGAAARATGASLAEDQATGAHGGPPGEAGIELVDVRFAYPGGPEVLGGLTLSIPAGRTTALVGTSGAGKTTVTKLIARFHDVDAGAVRVGGVDVRDLPSAELLGRVALVFQDVYLFDATVEDNIRFGNPDATPDQVRDAARRARVDTIVDRLPDGWASPVGEGGRLLSGGERQRVAIARALCKDAPIVLLDEATASLDTENEAAVYAALAELAADRTVLIIAHRLDTIVRADQIAVLDGGRVLECGPHADLLARDGRYAAFWRERERARGWRLRHDDAPTGQPAPEPAG</sequence>
<keyword evidence="8 11" id="KW-1133">Transmembrane helix</keyword>
<evidence type="ECO:0000256" key="2">
    <source>
        <dbReference type="ARBA" id="ARBA00022448"/>
    </source>
</evidence>
<dbReference type="Pfam" id="PF00664">
    <property type="entry name" value="ABC_membrane"/>
    <property type="match status" value="1"/>
</dbReference>
<dbReference type="InterPro" id="IPR011527">
    <property type="entry name" value="ABC1_TM_dom"/>
</dbReference>